<protein>
    <submittedName>
        <fullName evidence="10">Cation transporter</fullName>
    </submittedName>
</protein>
<dbReference type="Pfam" id="PF16916">
    <property type="entry name" value="ZT_dimer"/>
    <property type="match status" value="1"/>
</dbReference>
<feature type="domain" description="Cation efflux protein transmembrane" evidence="8">
    <location>
        <begin position="18"/>
        <end position="205"/>
    </location>
</feature>
<dbReference type="InterPro" id="IPR058533">
    <property type="entry name" value="Cation_efflux_TM"/>
</dbReference>
<evidence type="ECO:0000256" key="3">
    <source>
        <dbReference type="ARBA" id="ARBA00022448"/>
    </source>
</evidence>
<comment type="similarity">
    <text evidence="2">Belongs to the cation diffusion facilitator (CDF) transporter (TC 2.A.4) family.</text>
</comment>
<evidence type="ECO:0000256" key="7">
    <source>
        <dbReference type="SAM" id="Phobius"/>
    </source>
</evidence>
<comment type="subcellular location">
    <subcellularLocation>
        <location evidence="1">Membrane</location>
        <topology evidence="1">Multi-pass membrane protein</topology>
    </subcellularLocation>
</comment>
<organism evidence="10 11">
    <name type="scientific">Cohnella cholangitidis</name>
    <dbReference type="NCBI Taxonomy" id="2598458"/>
    <lineage>
        <taxon>Bacteria</taxon>
        <taxon>Bacillati</taxon>
        <taxon>Bacillota</taxon>
        <taxon>Bacilli</taxon>
        <taxon>Bacillales</taxon>
        <taxon>Paenibacillaceae</taxon>
        <taxon>Cohnella</taxon>
    </lineage>
</organism>
<dbReference type="EMBL" id="CP041969">
    <property type="protein sequence ID" value="QMV43838.1"/>
    <property type="molecule type" value="Genomic_DNA"/>
</dbReference>
<feature type="transmembrane region" description="Helical" evidence="7">
    <location>
        <begin position="158"/>
        <end position="175"/>
    </location>
</feature>
<evidence type="ECO:0000259" key="9">
    <source>
        <dbReference type="Pfam" id="PF16916"/>
    </source>
</evidence>
<dbReference type="KEGG" id="cchl:FPL14_23705"/>
<feature type="domain" description="Cation efflux protein cytoplasmic" evidence="9">
    <location>
        <begin position="219"/>
        <end position="296"/>
    </location>
</feature>
<evidence type="ECO:0000256" key="6">
    <source>
        <dbReference type="ARBA" id="ARBA00023136"/>
    </source>
</evidence>
<evidence type="ECO:0000256" key="4">
    <source>
        <dbReference type="ARBA" id="ARBA00022692"/>
    </source>
</evidence>
<proteinExistence type="inferred from homology"/>
<gene>
    <name evidence="10" type="ORF">FPL14_23705</name>
</gene>
<evidence type="ECO:0000313" key="10">
    <source>
        <dbReference type="EMBL" id="QMV43838.1"/>
    </source>
</evidence>
<dbReference type="NCBIfam" id="TIGR01297">
    <property type="entry name" value="CDF"/>
    <property type="match status" value="1"/>
</dbReference>
<dbReference type="PANTHER" id="PTHR43840">
    <property type="entry name" value="MITOCHONDRIAL METAL TRANSPORTER 1-RELATED"/>
    <property type="match status" value="1"/>
</dbReference>
<keyword evidence="11" id="KW-1185">Reference proteome</keyword>
<dbReference type="InterPro" id="IPR050291">
    <property type="entry name" value="CDF_Transporter"/>
</dbReference>
<reference evidence="10 11" key="1">
    <citation type="submission" date="2019-07" db="EMBL/GenBank/DDBJ databases">
        <authorList>
            <person name="Kim J.K."/>
            <person name="Cheong H.-M."/>
            <person name="Choi Y."/>
            <person name="Hwang K.J."/>
            <person name="Lee S."/>
            <person name="Choi C."/>
        </authorList>
    </citation>
    <scope>NUCLEOTIDE SEQUENCE [LARGE SCALE GENOMIC DNA]</scope>
    <source>
        <strain evidence="10 11">KS 22</strain>
    </source>
</reference>
<evidence type="ECO:0000313" key="11">
    <source>
        <dbReference type="Proteomes" id="UP000515679"/>
    </source>
</evidence>
<dbReference type="Gene3D" id="1.20.1510.10">
    <property type="entry name" value="Cation efflux protein transmembrane domain"/>
    <property type="match status" value="1"/>
</dbReference>
<dbReference type="PANTHER" id="PTHR43840:SF15">
    <property type="entry name" value="MITOCHONDRIAL METAL TRANSPORTER 1-RELATED"/>
    <property type="match status" value="1"/>
</dbReference>
<evidence type="ECO:0000259" key="8">
    <source>
        <dbReference type="Pfam" id="PF01545"/>
    </source>
</evidence>
<keyword evidence="4 7" id="KW-0812">Transmembrane</keyword>
<dbReference type="Proteomes" id="UP000515679">
    <property type="component" value="Chromosome"/>
</dbReference>
<feature type="transmembrane region" description="Helical" evidence="7">
    <location>
        <begin position="18"/>
        <end position="37"/>
    </location>
</feature>
<dbReference type="InterPro" id="IPR036837">
    <property type="entry name" value="Cation_efflux_CTD_sf"/>
</dbReference>
<evidence type="ECO:0000256" key="5">
    <source>
        <dbReference type="ARBA" id="ARBA00022989"/>
    </source>
</evidence>
<dbReference type="InterPro" id="IPR027470">
    <property type="entry name" value="Cation_efflux_CTD"/>
</dbReference>
<sequence length="316" mass="33689">MVLVALEQRSVSAERGSLVSLWGLLGLFIVKGTVGWVTGSKALLADACQSAADCAGTLTSYLGIRKARINPNATSSSRPQPESAAAIVLSAMLLVAGIEIGISSVRSVANGVDEAPGIGAVIVIAVGIGVREGLVRYKRSSDSRCGIRGDRAGDNRSDIFASLTALVGTSGAVVGDLYDMPFLYVLDPAAGLVISVFVLRMGYRMTTGVLRASDRSVMDDSDAQTLLEAVQRVDGVVAVDEVKAREHGHYIVLDVVIRVNPRISVFEGQDVALRVRRQLTKRFIHVMDVAVKVQPYDPGFPYKSNHHEDELASLVQ</sequence>
<dbReference type="SUPFAM" id="SSF161111">
    <property type="entry name" value="Cation efflux protein transmembrane domain-like"/>
    <property type="match status" value="1"/>
</dbReference>
<dbReference type="GO" id="GO:0016020">
    <property type="term" value="C:membrane"/>
    <property type="evidence" value="ECO:0007669"/>
    <property type="project" value="UniProtKB-SubCell"/>
</dbReference>
<dbReference type="GO" id="GO:0008324">
    <property type="term" value="F:monoatomic cation transmembrane transporter activity"/>
    <property type="evidence" value="ECO:0007669"/>
    <property type="project" value="InterPro"/>
</dbReference>
<dbReference type="InterPro" id="IPR027469">
    <property type="entry name" value="Cation_efflux_TMD_sf"/>
</dbReference>
<dbReference type="Pfam" id="PF01545">
    <property type="entry name" value="Cation_efflux"/>
    <property type="match status" value="1"/>
</dbReference>
<keyword evidence="3" id="KW-0813">Transport</keyword>
<dbReference type="Gene3D" id="3.30.70.1350">
    <property type="entry name" value="Cation efflux protein, cytoplasmic domain"/>
    <property type="match status" value="1"/>
</dbReference>
<keyword evidence="6 7" id="KW-0472">Membrane</keyword>
<keyword evidence="5 7" id="KW-1133">Transmembrane helix</keyword>
<feature type="transmembrane region" description="Helical" evidence="7">
    <location>
        <begin position="84"/>
        <end position="105"/>
    </location>
</feature>
<accession>A0A7G5C3Q4</accession>
<dbReference type="InterPro" id="IPR002524">
    <property type="entry name" value="Cation_efflux"/>
</dbReference>
<dbReference type="SUPFAM" id="SSF160240">
    <property type="entry name" value="Cation efflux protein cytoplasmic domain-like"/>
    <property type="match status" value="1"/>
</dbReference>
<dbReference type="AlphaFoldDB" id="A0A7G5C3Q4"/>
<feature type="transmembrane region" description="Helical" evidence="7">
    <location>
        <begin position="181"/>
        <end position="203"/>
    </location>
</feature>
<name>A0A7G5C3Q4_9BACL</name>
<evidence type="ECO:0000256" key="2">
    <source>
        <dbReference type="ARBA" id="ARBA00008114"/>
    </source>
</evidence>
<evidence type="ECO:0000256" key="1">
    <source>
        <dbReference type="ARBA" id="ARBA00004141"/>
    </source>
</evidence>
<feature type="transmembrane region" description="Helical" evidence="7">
    <location>
        <begin position="117"/>
        <end position="137"/>
    </location>
</feature>